<sequence length="151" mass="16821">MLKPSYIMHHVPRPATSMSTPTPGKRLACWIDENGCDMYRYSAHAFETLVGCLPLPVSLRYTIQYDLTVLSDRFPFNDMRTPLTTPIVISVASTIAVLSLFPFTGLSSPVNDSCNLNRSAVGFCEQECRSIRFLALMSVLSGFCPQLYDTL</sequence>
<evidence type="ECO:0000313" key="2">
    <source>
        <dbReference type="Proteomes" id="UP001498398"/>
    </source>
</evidence>
<accession>A0ABR1JCB8</accession>
<dbReference type="Proteomes" id="UP001498398">
    <property type="component" value="Unassembled WGS sequence"/>
</dbReference>
<reference evidence="1 2" key="1">
    <citation type="submission" date="2024-01" db="EMBL/GenBank/DDBJ databases">
        <title>A draft genome for the cacao thread blight pathogen Marasmiellus scandens.</title>
        <authorList>
            <person name="Baruah I.K."/>
            <person name="Leung J."/>
            <person name="Bukari Y."/>
            <person name="Amoako-Attah I."/>
            <person name="Meinhardt L.W."/>
            <person name="Bailey B.A."/>
            <person name="Cohen S.P."/>
        </authorList>
    </citation>
    <scope>NUCLEOTIDE SEQUENCE [LARGE SCALE GENOMIC DNA]</scope>
    <source>
        <strain evidence="1 2">GH-19</strain>
    </source>
</reference>
<proteinExistence type="predicted"/>
<name>A0ABR1JCB8_9AGAR</name>
<organism evidence="1 2">
    <name type="scientific">Marasmiellus scandens</name>
    <dbReference type="NCBI Taxonomy" id="2682957"/>
    <lineage>
        <taxon>Eukaryota</taxon>
        <taxon>Fungi</taxon>
        <taxon>Dikarya</taxon>
        <taxon>Basidiomycota</taxon>
        <taxon>Agaricomycotina</taxon>
        <taxon>Agaricomycetes</taxon>
        <taxon>Agaricomycetidae</taxon>
        <taxon>Agaricales</taxon>
        <taxon>Marasmiineae</taxon>
        <taxon>Omphalotaceae</taxon>
        <taxon>Marasmiellus</taxon>
    </lineage>
</organism>
<evidence type="ECO:0000313" key="1">
    <source>
        <dbReference type="EMBL" id="KAK7453229.1"/>
    </source>
</evidence>
<protein>
    <submittedName>
        <fullName evidence="1">Uncharacterized protein</fullName>
    </submittedName>
</protein>
<keyword evidence="2" id="KW-1185">Reference proteome</keyword>
<gene>
    <name evidence="1" type="ORF">VKT23_011906</name>
</gene>
<comment type="caution">
    <text evidence="1">The sequence shown here is derived from an EMBL/GenBank/DDBJ whole genome shotgun (WGS) entry which is preliminary data.</text>
</comment>
<dbReference type="EMBL" id="JBANRG010000027">
    <property type="protein sequence ID" value="KAK7453229.1"/>
    <property type="molecule type" value="Genomic_DNA"/>
</dbReference>